<comment type="similarity">
    <text evidence="1">Belongs to the inositol monophosphatase superfamily.</text>
</comment>
<organism evidence="6 7">
    <name type="scientific">Pantoea eucrina</name>
    <dbReference type="NCBI Taxonomy" id="472693"/>
    <lineage>
        <taxon>Bacteria</taxon>
        <taxon>Pseudomonadati</taxon>
        <taxon>Pseudomonadota</taxon>
        <taxon>Gammaproteobacteria</taxon>
        <taxon>Enterobacterales</taxon>
        <taxon>Erwiniaceae</taxon>
        <taxon>Pantoea</taxon>
    </lineage>
</organism>
<keyword evidence="4" id="KW-0460">Magnesium</keyword>
<comment type="caution">
    <text evidence="6">The sequence shown here is derived from an EMBL/GenBank/DDBJ whole genome shotgun (WGS) entry which is preliminary data.</text>
</comment>
<reference evidence="6 7" key="1">
    <citation type="submission" date="2021-01" db="EMBL/GenBank/DDBJ databases">
        <title>Complete genome sequence of Pantoea eucrina OB49, a heavy metal tolerant bacterium with PGPR potential isolated from wheat in Algeria.</title>
        <authorList>
            <person name="Lekired A."/>
            <person name="Ouzari I.H."/>
        </authorList>
    </citation>
    <scope>NUCLEOTIDE SEQUENCE [LARGE SCALE GENOMIC DNA]</scope>
    <source>
        <strain evidence="6 7">OB49</strain>
    </source>
</reference>
<dbReference type="EMBL" id="JAFCXS010000003">
    <property type="protein sequence ID" value="MBM0746960.1"/>
    <property type="molecule type" value="Genomic_DNA"/>
</dbReference>
<dbReference type="PRINTS" id="PR00377">
    <property type="entry name" value="IMPHPHTASES"/>
</dbReference>
<name>A0ABS1Z4U0_9GAMM</name>
<evidence type="ECO:0000256" key="5">
    <source>
        <dbReference type="SAM" id="Coils"/>
    </source>
</evidence>
<dbReference type="InterPro" id="IPR000760">
    <property type="entry name" value="Inositol_monophosphatase-like"/>
</dbReference>
<dbReference type="InterPro" id="IPR020583">
    <property type="entry name" value="Inositol_monoP_metal-BS"/>
</dbReference>
<evidence type="ECO:0000256" key="4">
    <source>
        <dbReference type="ARBA" id="ARBA00022842"/>
    </source>
</evidence>
<feature type="coiled-coil region" evidence="5">
    <location>
        <begin position="31"/>
        <end position="62"/>
    </location>
</feature>
<evidence type="ECO:0000256" key="2">
    <source>
        <dbReference type="ARBA" id="ARBA00022723"/>
    </source>
</evidence>
<keyword evidence="2" id="KW-0479">Metal-binding</keyword>
<accession>A0ABS1Z4U0</accession>
<dbReference type="PROSITE" id="PS00629">
    <property type="entry name" value="IMP_1"/>
    <property type="match status" value="1"/>
</dbReference>
<keyword evidence="3" id="KW-0378">Hydrolase</keyword>
<evidence type="ECO:0000256" key="3">
    <source>
        <dbReference type="ARBA" id="ARBA00022801"/>
    </source>
</evidence>
<sequence length="268" mass="29219">MSSATLTELEARYQFACEVARAAGSRAMSWYQQRNQLVAEYKKDLQDLVSEADRNVEELIRHLILERFPEDAVIGEESGGDAGQARFIWVVDPIDGTSNFLSGLHNWCVALAIVCEGEPVIGVVCDPNHQEIFHACRGKGAWMNEQRIRAHSAGQLSQGLFGLGCSTSQPAAPLLDFISALLQQGGMFIRNGSGALMSAWAAAGRLTGYYEARMQPWDGLPGIVLMREAGGETNRYEQNNGLTQGNPVLLANATLWPQINALLAEPLT</sequence>
<dbReference type="Pfam" id="PF00459">
    <property type="entry name" value="Inositol_P"/>
    <property type="match status" value="1"/>
</dbReference>
<dbReference type="Gene3D" id="3.30.540.10">
    <property type="entry name" value="Fructose-1,6-Bisphosphatase, subunit A, domain 1"/>
    <property type="match status" value="1"/>
</dbReference>
<dbReference type="PANTHER" id="PTHR20854:SF4">
    <property type="entry name" value="INOSITOL-1-MONOPHOSPHATASE-RELATED"/>
    <property type="match status" value="1"/>
</dbReference>
<dbReference type="Proteomes" id="UP000809137">
    <property type="component" value="Unassembled WGS sequence"/>
</dbReference>
<protein>
    <submittedName>
        <fullName evidence="6">Inositol monophosphatase</fullName>
    </submittedName>
</protein>
<dbReference type="PANTHER" id="PTHR20854">
    <property type="entry name" value="INOSITOL MONOPHOSPHATASE"/>
    <property type="match status" value="1"/>
</dbReference>
<dbReference type="Gene3D" id="3.40.190.80">
    <property type="match status" value="1"/>
</dbReference>
<dbReference type="RefSeq" id="WP_039382955.1">
    <property type="nucleotide sequence ID" value="NZ_CP083448.1"/>
</dbReference>
<gene>
    <name evidence="6" type="ORF">JJB79_05935</name>
</gene>
<evidence type="ECO:0000313" key="7">
    <source>
        <dbReference type="Proteomes" id="UP000809137"/>
    </source>
</evidence>
<evidence type="ECO:0000256" key="1">
    <source>
        <dbReference type="ARBA" id="ARBA00009759"/>
    </source>
</evidence>
<evidence type="ECO:0000313" key="6">
    <source>
        <dbReference type="EMBL" id="MBM0746960.1"/>
    </source>
</evidence>
<dbReference type="SUPFAM" id="SSF56655">
    <property type="entry name" value="Carbohydrate phosphatase"/>
    <property type="match status" value="1"/>
</dbReference>
<keyword evidence="7" id="KW-1185">Reference proteome</keyword>
<keyword evidence="5" id="KW-0175">Coiled coil</keyword>
<proteinExistence type="inferred from homology"/>
<dbReference type="GeneID" id="84690485"/>